<evidence type="ECO:0000259" key="6">
    <source>
        <dbReference type="Pfam" id="PF13427"/>
    </source>
</evidence>
<dbReference type="InterPro" id="IPR025184">
    <property type="entry name" value="AadA_C"/>
</dbReference>
<accession>A0A833J844</accession>
<dbReference type="EC" id="2.7.7.47" evidence="2"/>
<dbReference type="Pfam" id="PF01909">
    <property type="entry name" value="NTP_transf_2"/>
    <property type="match status" value="1"/>
</dbReference>
<dbReference type="EMBL" id="WEKV01000010">
    <property type="protein sequence ID" value="KAB7785056.1"/>
    <property type="molecule type" value="Genomic_DNA"/>
</dbReference>
<name>A0A833J844_9HYPH</name>
<sequence>MSSRRPPLRVDVARTVDRFLGLMASEGGPRLRGLYLVGSVALGDFRPGRSDIDFVALLDAPASAEATDALARIHAILAQAGGPSLDGVYLPIDALRRTPETGAVLPFSVEGRLRTGEPCREVNPVLWRCLARASRPILGATPAALGIADDDAALHAHALAELATTWRPWIARCEAALAGQATDAESDAADLERGVLGVSRILCTLATGRIISKREGGRFVLERLPEKHQQAVWDALDARDGALERVSPAEMRAGLDTMRFLIDGAGGYQAPDTAPTSPDR</sequence>
<comment type="catalytic activity">
    <reaction evidence="4">
        <text>streptomycin + ATP = 3''-O-adenylylstreptomycin + diphosphate</text>
        <dbReference type="Rhea" id="RHEA:20245"/>
        <dbReference type="ChEBI" id="CHEBI:30616"/>
        <dbReference type="ChEBI" id="CHEBI:33019"/>
        <dbReference type="ChEBI" id="CHEBI:58007"/>
        <dbReference type="ChEBI" id="CHEBI:58605"/>
        <dbReference type="EC" id="2.7.7.47"/>
    </reaction>
</comment>
<gene>
    <name evidence="7" type="ORF">F8B43_3089</name>
</gene>
<evidence type="ECO:0000256" key="4">
    <source>
        <dbReference type="ARBA" id="ARBA00048566"/>
    </source>
</evidence>
<evidence type="ECO:0000256" key="2">
    <source>
        <dbReference type="ARBA" id="ARBA00035126"/>
    </source>
</evidence>
<protein>
    <recommendedName>
        <fullName evidence="3">Aminoglycoside (3'') (9) adenylyltransferase</fullName>
        <ecNumber evidence="2">2.7.7.47</ecNumber>
    </recommendedName>
</protein>
<reference evidence="7 8" key="1">
    <citation type="submission" date="2019-10" db="EMBL/GenBank/DDBJ databases">
        <title>Draft Genome Sequence of the Caffeine Degrading Methylotroph Methylorubrum populi PINKEL.</title>
        <authorList>
            <person name="Dawson S.C."/>
            <person name="Zhang X."/>
            <person name="Wright M.E."/>
            <person name="Sharma G."/>
            <person name="Langner J.T."/>
            <person name="Ditty J.L."/>
            <person name="Subuyuj G.A."/>
        </authorList>
    </citation>
    <scope>NUCLEOTIDE SEQUENCE [LARGE SCALE GENOMIC DNA]</scope>
    <source>
        <strain evidence="7 8">Pinkel</strain>
    </source>
</reference>
<evidence type="ECO:0000313" key="8">
    <source>
        <dbReference type="Proteomes" id="UP000469949"/>
    </source>
</evidence>
<dbReference type="Pfam" id="PF13427">
    <property type="entry name" value="AadA_C"/>
    <property type="match status" value="1"/>
</dbReference>
<dbReference type="AlphaFoldDB" id="A0A833J844"/>
<dbReference type="RefSeq" id="WP_152277491.1">
    <property type="nucleotide sequence ID" value="NZ_WEKV01000010.1"/>
</dbReference>
<proteinExistence type="predicted"/>
<comment type="caution">
    <text evidence="7">The sequence shown here is derived from an EMBL/GenBank/DDBJ whole genome shotgun (WGS) entry which is preliminary data.</text>
</comment>
<evidence type="ECO:0000256" key="1">
    <source>
        <dbReference type="ARBA" id="ARBA00022679"/>
    </source>
</evidence>
<dbReference type="InterPro" id="IPR002934">
    <property type="entry name" value="Polymerase_NTP_transf_dom"/>
</dbReference>
<feature type="domain" description="Adenylyltransferase AadA C-terminal" evidence="6">
    <location>
        <begin position="195"/>
        <end position="242"/>
    </location>
</feature>
<evidence type="ECO:0000256" key="3">
    <source>
        <dbReference type="ARBA" id="ARBA00035252"/>
    </source>
</evidence>
<organism evidence="7 8">
    <name type="scientific">Methylorubrum populi</name>
    <dbReference type="NCBI Taxonomy" id="223967"/>
    <lineage>
        <taxon>Bacteria</taxon>
        <taxon>Pseudomonadati</taxon>
        <taxon>Pseudomonadota</taxon>
        <taxon>Alphaproteobacteria</taxon>
        <taxon>Hyphomicrobiales</taxon>
        <taxon>Methylobacteriaceae</taxon>
        <taxon>Methylorubrum</taxon>
    </lineage>
</organism>
<dbReference type="InterPro" id="IPR043519">
    <property type="entry name" value="NT_sf"/>
</dbReference>
<dbReference type="GO" id="GO:0009012">
    <property type="term" value="F:aminoglycoside 3''-adenylyltransferase activity"/>
    <property type="evidence" value="ECO:0007669"/>
    <property type="project" value="UniProtKB-EC"/>
</dbReference>
<evidence type="ECO:0000259" key="5">
    <source>
        <dbReference type="Pfam" id="PF01909"/>
    </source>
</evidence>
<dbReference type="Proteomes" id="UP000469949">
    <property type="component" value="Unassembled WGS sequence"/>
</dbReference>
<feature type="domain" description="Polymerase nucleotidyl transferase" evidence="5">
    <location>
        <begin position="32"/>
        <end position="70"/>
    </location>
</feature>
<keyword evidence="1 7" id="KW-0808">Transferase</keyword>
<dbReference type="SUPFAM" id="SSF81301">
    <property type="entry name" value="Nucleotidyltransferase"/>
    <property type="match status" value="1"/>
</dbReference>
<evidence type="ECO:0000313" key="7">
    <source>
        <dbReference type="EMBL" id="KAB7785056.1"/>
    </source>
</evidence>
<dbReference type="CDD" id="cd05403">
    <property type="entry name" value="NT_KNTase_like"/>
    <property type="match status" value="1"/>
</dbReference>